<dbReference type="InterPro" id="IPR012902">
    <property type="entry name" value="N_methyl_site"/>
</dbReference>
<dbReference type="Gene3D" id="3.30.700.10">
    <property type="entry name" value="Glycoprotein, Type 4 Pilin"/>
    <property type="match status" value="1"/>
</dbReference>
<dbReference type="GO" id="GO:0043683">
    <property type="term" value="P:type IV pilus assembly"/>
    <property type="evidence" value="ECO:0007669"/>
    <property type="project" value="InterPro"/>
</dbReference>
<dbReference type="Pfam" id="PF16732">
    <property type="entry name" value="ComP_DUS"/>
    <property type="match status" value="1"/>
</dbReference>
<name>A0A7C9TKG2_9BURK</name>
<accession>A0A7C9TKG2</accession>
<evidence type="ECO:0000256" key="1">
    <source>
        <dbReference type="SAM" id="Phobius"/>
    </source>
</evidence>
<dbReference type="PANTHER" id="PTHR30093:SF47">
    <property type="entry name" value="TYPE IV PILUS NON-CORE MINOR PILIN PILE"/>
    <property type="match status" value="1"/>
</dbReference>
<evidence type="ECO:0000313" key="3">
    <source>
        <dbReference type="Proteomes" id="UP000484255"/>
    </source>
</evidence>
<proteinExistence type="predicted"/>
<feature type="transmembrane region" description="Helical" evidence="1">
    <location>
        <begin position="21"/>
        <end position="39"/>
    </location>
</feature>
<dbReference type="RefSeq" id="WP_163457614.1">
    <property type="nucleotide sequence ID" value="NZ_JAAGOH010000011.1"/>
</dbReference>
<sequence length="145" mass="15263">MFSQLRGAVRGRQQGFTLIELLVVVAVVGILGSIAYPSYTKYVQRGKRSQAQSAMVAATQFLQRYYSARGTYSNATLPPAYEQGAGGYDITLTVDEDGQGFWLSANPKAGALEGTAIDPQCGVLSLAATGAKSVSGSGTVAECWK</sequence>
<dbReference type="AlphaFoldDB" id="A0A7C9TKG2"/>
<protein>
    <submittedName>
        <fullName evidence="2">Type IV pilin protein</fullName>
    </submittedName>
</protein>
<comment type="caution">
    <text evidence="2">The sequence shown here is derived from an EMBL/GenBank/DDBJ whole genome shotgun (WGS) entry which is preliminary data.</text>
</comment>
<dbReference type="NCBIfam" id="TIGR02532">
    <property type="entry name" value="IV_pilin_GFxxxE"/>
    <property type="match status" value="1"/>
</dbReference>
<keyword evidence="1" id="KW-1133">Transmembrane helix</keyword>
<keyword evidence="1" id="KW-0812">Transmembrane</keyword>
<dbReference type="InterPro" id="IPR031982">
    <property type="entry name" value="PilE-like"/>
</dbReference>
<keyword evidence="1" id="KW-0472">Membrane</keyword>
<dbReference type="PROSITE" id="PS00409">
    <property type="entry name" value="PROKAR_NTER_METHYL"/>
    <property type="match status" value="1"/>
</dbReference>
<dbReference type="EMBL" id="JAAGOH010000011">
    <property type="protein sequence ID" value="NDY91724.1"/>
    <property type="molecule type" value="Genomic_DNA"/>
</dbReference>
<dbReference type="PANTHER" id="PTHR30093">
    <property type="entry name" value="GENERAL SECRETION PATHWAY PROTEIN G"/>
    <property type="match status" value="1"/>
</dbReference>
<evidence type="ECO:0000313" key="2">
    <source>
        <dbReference type="EMBL" id="NDY91724.1"/>
    </source>
</evidence>
<dbReference type="Pfam" id="PF07963">
    <property type="entry name" value="N_methyl"/>
    <property type="match status" value="1"/>
</dbReference>
<reference evidence="2 3" key="1">
    <citation type="submission" date="2020-02" db="EMBL/GenBank/DDBJ databases">
        <title>Ideonella bacterium strain TBM-1.</title>
        <authorList>
            <person name="Chen W.-M."/>
        </authorList>
    </citation>
    <scope>NUCLEOTIDE SEQUENCE [LARGE SCALE GENOMIC DNA]</scope>
    <source>
        <strain evidence="2 3">TBM-1</strain>
    </source>
</reference>
<dbReference type="SUPFAM" id="SSF54523">
    <property type="entry name" value="Pili subunits"/>
    <property type="match status" value="1"/>
</dbReference>
<keyword evidence="3" id="KW-1185">Reference proteome</keyword>
<dbReference type="InterPro" id="IPR045584">
    <property type="entry name" value="Pilin-like"/>
</dbReference>
<organism evidence="2 3">
    <name type="scientific">Ideonella livida</name>
    <dbReference type="NCBI Taxonomy" id="2707176"/>
    <lineage>
        <taxon>Bacteria</taxon>
        <taxon>Pseudomonadati</taxon>
        <taxon>Pseudomonadota</taxon>
        <taxon>Betaproteobacteria</taxon>
        <taxon>Burkholderiales</taxon>
        <taxon>Sphaerotilaceae</taxon>
        <taxon>Ideonella</taxon>
    </lineage>
</organism>
<gene>
    <name evidence="2" type="ORF">G3A44_11055</name>
</gene>
<dbReference type="Proteomes" id="UP000484255">
    <property type="component" value="Unassembled WGS sequence"/>
</dbReference>